<sequence>MMAPLRENLPQPPKPPNHQGHAKSVSPQKEVIWRRSTSIAPSNNGYRSDTATNFHPFRQANRRSMLASMNHIPSQPMPPHPPSRRPYTMMEPPTSFDPYADQRDDAASFRRMQYQQRRQMSALQLSLAEQAQEMDRDRFVVGLHF</sequence>
<feature type="region of interest" description="Disordered" evidence="1">
    <location>
        <begin position="70"/>
        <end position="101"/>
    </location>
</feature>
<organism evidence="2 3">
    <name type="scientific">Panagrellus redivivus</name>
    <name type="common">Microworm</name>
    <dbReference type="NCBI Taxonomy" id="6233"/>
    <lineage>
        <taxon>Eukaryota</taxon>
        <taxon>Metazoa</taxon>
        <taxon>Ecdysozoa</taxon>
        <taxon>Nematoda</taxon>
        <taxon>Chromadorea</taxon>
        <taxon>Rhabditida</taxon>
        <taxon>Tylenchina</taxon>
        <taxon>Panagrolaimomorpha</taxon>
        <taxon>Panagrolaimoidea</taxon>
        <taxon>Panagrolaimidae</taxon>
        <taxon>Panagrellus</taxon>
    </lineage>
</organism>
<evidence type="ECO:0000313" key="2">
    <source>
        <dbReference type="Proteomes" id="UP000492821"/>
    </source>
</evidence>
<evidence type="ECO:0000313" key="3">
    <source>
        <dbReference type="WBParaSite" id="Pan_g1810.t1"/>
    </source>
</evidence>
<feature type="compositionally biased region" description="Polar residues" evidence="1">
    <location>
        <begin position="35"/>
        <end position="53"/>
    </location>
</feature>
<dbReference type="Proteomes" id="UP000492821">
    <property type="component" value="Unassembled WGS sequence"/>
</dbReference>
<reference evidence="3" key="2">
    <citation type="submission" date="2020-10" db="UniProtKB">
        <authorList>
            <consortium name="WormBaseParasite"/>
        </authorList>
    </citation>
    <scope>IDENTIFICATION</scope>
</reference>
<keyword evidence="2" id="KW-1185">Reference proteome</keyword>
<dbReference type="AlphaFoldDB" id="A0A7E4VAY1"/>
<feature type="region of interest" description="Disordered" evidence="1">
    <location>
        <begin position="1"/>
        <end position="55"/>
    </location>
</feature>
<reference evidence="2" key="1">
    <citation type="journal article" date="2013" name="Genetics">
        <title>The draft genome and transcriptome of Panagrellus redivivus are shaped by the harsh demands of a free-living lifestyle.</title>
        <authorList>
            <person name="Srinivasan J."/>
            <person name="Dillman A.R."/>
            <person name="Macchietto M.G."/>
            <person name="Heikkinen L."/>
            <person name="Lakso M."/>
            <person name="Fracchia K.M."/>
            <person name="Antoshechkin I."/>
            <person name="Mortazavi A."/>
            <person name="Wong G."/>
            <person name="Sternberg P.W."/>
        </authorList>
    </citation>
    <scope>NUCLEOTIDE SEQUENCE [LARGE SCALE GENOMIC DNA]</scope>
    <source>
        <strain evidence="2">MT8872</strain>
    </source>
</reference>
<evidence type="ECO:0000256" key="1">
    <source>
        <dbReference type="SAM" id="MobiDB-lite"/>
    </source>
</evidence>
<name>A0A7E4VAY1_PANRE</name>
<proteinExistence type="predicted"/>
<dbReference type="WBParaSite" id="Pan_g1810.t1">
    <property type="protein sequence ID" value="Pan_g1810.t1"/>
    <property type="gene ID" value="Pan_g1810"/>
</dbReference>
<protein>
    <submittedName>
        <fullName evidence="3">Uncharacterized protein</fullName>
    </submittedName>
</protein>
<accession>A0A7E4VAY1</accession>